<comment type="caution">
    <text evidence="17">The sequence shown here is derived from an EMBL/GenBank/DDBJ whole genome shotgun (WGS) entry which is preliminary data.</text>
</comment>
<keyword evidence="6 13" id="KW-0812">Transmembrane</keyword>
<evidence type="ECO:0000256" key="10">
    <source>
        <dbReference type="ARBA" id="ARBA00023186"/>
    </source>
</evidence>
<dbReference type="Pfam" id="PF14849">
    <property type="entry name" value="YidC_periplas"/>
    <property type="match status" value="1"/>
</dbReference>
<dbReference type="InterPro" id="IPR028055">
    <property type="entry name" value="YidC/Oxa/ALB_C"/>
</dbReference>
<dbReference type="InterPro" id="IPR038221">
    <property type="entry name" value="YidC_periplasmic_sf"/>
</dbReference>
<sequence length="635" mass="72482">MEEKKFDLNSIIGFVLIFGILIWIMYQNQPSDKEIAAEKAKKELVAKQEAQAKADKTKTAVLPVAAATPGDTVQLAQLQKTLGGFAYSATLPSAKESFTTIENEKIRLKIANKGGYIVEATLKEFEKFHKGSKQLVELIKDNNANLNIQLQTTDNRTLNSKDLFFEPTLTKVGADQVLSMRLKAGANEFLEYKYILKPNDYLVGFDIRSQGLNKVLNSSKPLDLVWDLKTYRNEKSVAYDNRFTELDYEYGDEKYSNVSNHGQGKEETPEKVSYIAFKQHFFTTILSTDKPFEKSKLQSDDLVKDEKIDTVFTKQFKATVPLAFSNGEIDYKMNWYFGPSDYKVLKSYDKNFQKIIPLGWGIFGWINKLIFIPLFGFLSSYIAYGIAIIIFTILIKLAMSPITYKSFLSQAKMKVLRPEITELGEKFKKDPMKKQQETMKLYNKAGVNPMAGCIPALIQLPFMYASFQFFPSAFELRQKSFLWADDLSSFDSVVKLPFHIPLYGDHISLFPILAAIAIFFYMKMTSGDQQMAAPQQEGMPDMAKMMKIMIYVSPLMMLIFFNSYGAGLSLYNFISNLITIGIMFVIKNYIVDTDKIHAQIQENKLKEPKKPSKFQQRLQDVMEQQEAAKAQNKKK</sequence>
<dbReference type="RefSeq" id="WP_073393345.1">
    <property type="nucleotide sequence ID" value="NZ_FRBX01000001.1"/>
</dbReference>
<keyword evidence="4 13" id="KW-0813">Transport</keyword>
<keyword evidence="9 13" id="KW-0472">Membrane</keyword>
<feature type="compositionally biased region" description="Low complexity" evidence="14">
    <location>
        <begin position="624"/>
        <end position="635"/>
    </location>
</feature>
<dbReference type="GO" id="GO:0015031">
    <property type="term" value="P:protein transport"/>
    <property type="evidence" value="ECO:0007669"/>
    <property type="project" value="UniProtKB-KW"/>
</dbReference>
<comment type="function">
    <text evidence="13">Required for the insertion and/or proper folding and/or complex formation of integral membrane proteins into the membrane. Involved in integration of membrane proteins that insert both dependently and independently of the Sec translocase complex, as well as at least some lipoproteins. Aids folding of multispanning membrane proteins.</text>
</comment>
<evidence type="ECO:0000259" key="15">
    <source>
        <dbReference type="Pfam" id="PF02096"/>
    </source>
</evidence>
<dbReference type="InterPro" id="IPR028053">
    <property type="entry name" value="Membr_insert_YidC_N"/>
</dbReference>
<evidence type="ECO:0000256" key="5">
    <source>
        <dbReference type="ARBA" id="ARBA00022475"/>
    </source>
</evidence>
<dbReference type="Proteomes" id="UP000184216">
    <property type="component" value="Unassembled WGS sequence"/>
</dbReference>
<dbReference type="CDD" id="cd19961">
    <property type="entry name" value="EcYidC-like_peri"/>
    <property type="match status" value="1"/>
</dbReference>
<evidence type="ECO:0000256" key="11">
    <source>
        <dbReference type="ARBA" id="ARBA00033245"/>
    </source>
</evidence>
<dbReference type="GO" id="GO:0032977">
    <property type="term" value="F:membrane insertase activity"/>
    <property type="evidence" value="ECO:0007669"/>
    <property type="project" value="InterPro"/>
</dbReference>
<dbReference type="NCBIfam" id="NF002356">
    <property type="entry name" value="PRK01318.2-3"/>
    <property type="match status" value="1"/>
</dbReference>
<dbReference type="InterPro" id="IPR019998">
    <property type="entry name" value="Membr_insert_YidC"/>
</dbReference>
<comment type="similarity">
    <text evidence="2 13">Belongs to the OXA1/ALB3/YidC family. Type 1 subfamily.</text>
</comment>
<feature type="transmembrane region" description="Helical" evidence="13">
    <location>
        <begin position="506"/>
        <end position="524"/>
    </location>
</feature>
<dbReference type="HAMAP" id="MF_01810">
    <property type="entry name" value="YidC_type1"/>
    <property type="match status" value="1"/>
</dbReference>
<evidence type="ECO:0000256" key="7">
    <source>
        <dbReference type="ARBA" id="ARBA00022927"/>
    </source>
</evidence>
<dbReference type="Proteomes" id="UP000198431">
    <property type="component" value="Unassembled WGS sequence"/>
</dbReference>
<keyword evidence="10 13" id="KW-0143">Chaperone</keyword>
<keyword evidence="7 13" id="KW-0653">Protein transport</keyword>
<comment type="subunit">
    <text evidence="13">Interacts with the Sec translocase complex via SecD. Specifically interacts with transmembrane segments of nascent integral membrane proteins during membrane integration.</text>
</comment>
<feature type="region of interest" description="Disordered" evidence="14">
    <location>
        <begin position="603"/>
        <end position="635"/>
    </location>
</feature>
<feature type="transmembrane region" description="Helical" evidence="13">
    <location>
        <begin position="441"/>
        <end position="464"/>
    </location>
</feature>
<proteinExistence type="inferred from homology"/>
<dbReference type="GO" id="GO:0051205">
    <property type="term" value="P:protein insertion into membrane"/>
    <property type="evidence" value="ECO:0007669"/>
    <property type="project" value="TreeGrafter"/>
</dbReference>
<dbReference type="CDD" id="cd20070">
    <property type="entry name" value="5TM_YidC_Alb3"/>
    <property type="match status" value="1"/>
</dbReference>
<dbReference type="NCBIfam" id="NF002359">
    <property type="entry name" value="PRK01318.2-6"/>
    <property type="match status" value="1"/>
</dbReference>
<accession>A0AB36P1H2</accession>
<dbReference type="GO" id="GO:0005886">
    <property type="term" value="C:plasma membrane"/>
    <property type="evidence" value="ECO:0007669"/>
    <property type="project" value="UniProtKB-SubCell"/>
</dbReference>
<organism evidence="17 20">
    <name type="scientific">Flavobacterium pectinovorum</name>
    <dbReference type="NCBI Taxonomy" id="29533"/>
    <lineage>
        <taxon>Bacteria</taxon>
        <taxon>Pseudomonadati</taxon>
        <taxon>Bacteroidota</taxon>
        <taxon>Flavobacteriia</taxon>
        <taxon>Flavobacteriales</taxon>
        <taxon>Flavobacteriaceae</taxon>
        <taxon>Flavobacterium</taxon>
    </lineage>
</organism>
<evidence type="ECO:0000256" key="2">
    <source>
        <dbReference type="ARBA" id="ARBA00010527"/>
    </source>
</evidence>
<dbReference type="InterPro" id="IPR047196">
    <property type="entry name" value="YidC_ALB_C"/>
</dbReference>
<comment type="subcellular location">
    <subcellularLocation>
        <location evidence="1">Cell inner membrane</location>
        <topology evidence="1">Multi-pass membrane protein</topology>
    </subcellularLocation>
    <subcellularLocation>
        <location evidence="13">Cell membrane</location>
        <topology evidence="13">Multi-pass membrane protein</topology>
    </subcellularLocation>
</comment>
<dbReference type="PANTHER" id="PTHR12428:SF65">
    <property type="entry name" value="CYTOCHROME C OXIDASE ASSEMBLY PROTEIN COX18, MITOCHONDRIAL"/>
    <property type="match status" value="1"/>
</dbReference>
<evidence type="ECO:0000259" key="16">
    <source>
        <dbReference type="Pfam" id="PF14849"/>
    </source>
</evidence>
<evidence type="ECO:0000256" key="12">
    <source>
        <dbReference type="ARBA" id="ARBA00033342"/>
    </source>
</evidence>
<protein>
    <recommendedName>
        <fullName evidence="3 13">Membrane protein insertase YidC</fullName>
    </recommendedName>
    <alternativeName>
        <fullName evidence="12 13">Foldase YidC</fullName>
    </alternativeName>
    <alternativeName>
        <fullName evidence="11 13">Membrane integrase YidC</fullName>
    </alternativeName>
    <alternativeName>
        <fullName evidence="13">Membrane protein YidC</fullName>
    </alternativeName>
</protein>
<evidence type="ECO:0000313" key="20">
    <source>
        <dbReference type="Proteomes" id="UP000198431"/>
    </source>
</evidence>
<evidence type="ECO:0000256" key="6">
    <source>
        <dbReference type="ARBA" id="ARBA00022692"/>
    </source>
</evidence>
<evidence type="ECO:0000256" key="14">
    <source>
        <dbReference type="SAM" id="MobiDB-lite"/>
    </source>
</evidence>
<dbReference type="EMBL" id="FRBX01000001">
    <property type="protein sequence ID" value="SHL35348.1"/>
    <property type="molecule type" value="Genomic_DNA"/>
</dbReference>
<keyword evidence="5 13" id="KW-1003">Cell membrane</keyword>
<feature type="transmembrane region" description="Helical" evidence="13">
    <location>
        <begin position="355"/>
        <end position="375"/>
    </location>
</feature>
<name>A0AB36P1H2_9FLAO</name>
<feature type="domain" description="Membrane insertase YidC N-terminal" evidence="16">
    <location>
        <begin position="100"/>
        <end position="371"/>
    </location>
</feature>
<reference evidence="17 20" key="1">
    <citation type="submission" date="2016-11" db="EMBL/GenBank/DDBJ databases">
        <title>Whole genomes of Flavobacteriaceae.</title>
        <authorList>
            <person name="Stine C."/>
            <person name="Li C."/>
            <person name="Tadesse D."/>
        </authorList>
    </citation>
    <scope>NUCLEOTIDE SEQUENCE [LARGE SCALE GENOMIC DNA]</scope>
    <source>
        <strain evidence="17 20">ATCC 19366</strain>
    </source>
</reference>
<feature type="transmembrane region" description="Helical" evidence="13">
    <location>
        <begin position="570"/>
        <end position="590"/>
    </location>
</feature>
<dbReference type="PRINTS" id="PR00701">
    <property type="entry name" value="60KDINNERMP"/>
</dbReference>
<evidence type="ECO:0000256" key="13">
    <source>
        <dbReference type="HAMAP-Rule" id="MF_01810"/>
    </source>
</evidence>
<dbReference type="AlphaFoldDB" id="A0AB36P1H2"/>
<gene>
    <name evidence="13" type="primary">yidC</name>
    <name evidence="17" type="ORF">B0A72_10620</name>
    <name evidence="18" type="ORF">SAMN05444387_0389</name>
</gene>
<evidence type="ECO:0000313" key="18">
    <source>
        <dbReference type="EMBL" id="SHL35348.1"/>
    </source>
</evidence>
<feature type="transmembrane region" description="Helical" evidence="13">
    <location>
        <begin position="6"/>
        <end position="26"/>
    </location>
</feature>
<dbReference type="NCBIfam" id="TIGR03592">
    <property type="entry name" value="yidC_oxa1_cterm"/>
    <property type="match status" value="1"/>
</dbReference>
<evidence type="ECO:0000256" key="4">
    <source>
        <dbReference type="ARBA" id="ARBA00022448"/>
    </source>
</evidence>
<feature type="transmembrane region" description="Helical" evidence="13">
    <location>
        <begin position="545"/>
        <end position="564"/>
    </location>
</feature>
<evidence type="ECO:0000256" key="3">
    <source>
        <dbReference type="ARBA" id="ARBA00015325"/>
    </source>
</evidence>
<dbReference type="EMBL" id="MUHB01000008">
    <property type="protein sequence ID" value="OXB04924.1"/>
    <property type="molecule type" value="Genomic_DNA"/>
</dbReference>
<dbReference type="Gene3D" id="2.70.98.90">
    <property type="match status" value="1"/>
</dbReference>
<evidence type="ECO:0000256" key="9">
    <source>
        <dbReference type="ARBA" id="ARBA00023136"/>
    </source>
</evidence>
<dbReference type="InterPro" id="IPR001708">
    <property type="entry name" value="YidC/ALB3/OXA1/COX18"/>
</dbReference>
<feature type="domain" description="Membrane insertase YidC/Oxa/ALB C-terminal" evidence="15">
    <location>
        <begin position="384"/>
        <end position="587"/>
    </location>
</feature>
<dbReference type="PANTHER" id="PTHR12428">
    <property type="entry name" value="OXA1"/>
    <property type="match status" value="1"/>
</dbReference>
<keyword evidence="19" id="KW-1185">Reference proteome</keyword>
<feature type="transmembrane region" description="Helical" evidence="13">
    <location>
        <begin position="381"/>
        <end position="404"/>
    </location>
</feature>
<reference evidence="18 19" key="2">
    <citation type="submission" date="2016-11" db="EMBL/GenBank/DDBJ databases">
        <authorList>
            <person name="Varghese N."/>
            <person name="Submissions S."/>
        </authorList>
    </citation>
    <scope>NUCLEOTIDE SEQUENCE [LARGE SCALE GENOMIC DNA]</scope>
    <source>
        <strain evidence="18 19">DSM 6368</strain>
    </source>
</reference>
<evidence type="ECO:0000256" key="8">
    <source>
        <dbReference type="ARBA" id="ARBA00022989"/>
    </source>
</evidence>
<dbReference type="NCBIfam" id="TIGR03593">
    <property type="entry name" value="yidC_nterm"/>
    <property type="match status" value="1"/>
</dbReference>
<evidence type="ECO:0000313" key="19">
    <source>
        <dbReference type="Proteomes" id="UP000184216"/>
    </source>
</evidence>
<dbReference type="Pfam" id="PF02096">
    <property type="entry name" value="60KD_IMP"/>
    <property type="match status" value="1"/>
</dbReference>
<evidence type="ECO:0000313" key="17">
    <source>
        <dbReference type="EMBL" id="OXB04924.1"/>
    </source>
</evidence>
<keyword evidence="8 13" id="KW-1133">Transmembrane helix</keyword>
<evidence type="ECO:0000256" key="1">
    <source>
        <dbReference type="ARBA" id="ARBA00004429"/>
    </source>
</evidence>